<dbReference type="SUPFAM" id="SSF52540">
    <property type="entry name" value="P-loop containing nucleoside triphosphate hydrolases"/>
    <property type="match status" value="1"/>
</dbReference>
<dbReference type="REBASE" id="29892">
    <property type="entry name" value="TbaMPMcrBP"/>
</dbReference>
<keyword evidence="1" id="KW-0614">Plasmid</keyword>
<evidence type="ECO:0000313" key="1">
    <source>
        <dbReference type="EMBL" id="ADT85205.1"/>
    </source>
</evidence>
<keyword evidence="2" id="KW-1185">Reference proteome</keyword>
<dbReference type="PANTHER" id="PTHR37291">
    <property type="entry name" value="5-METHYLCYTOSINE-SPECIFIC RESTRICTION ENZYME B"/>
    <property type="match status" value="1"/>
</dbReference>
<dbReference type="Proteomes" id="UP000007478">
    <property type="component" value="Plasmid pTBMP1"/>
</dbReference>
<dbReference type="RefSeq" id="WP_013747427.1">
    <property type="nucleotide sequence ID" value="NC_015471.1"/>
</dbReference>
<dbReference type="InterPro" id="IPR027417">
    <property type="entry name" value="P-loop_NTPase"/>
</dbReference>
<evidence type="ECO:0008006" key="3">
    <source>
        <dbReference type="Google" id="ProtNLM"/>
    </source>
</evidence>
<dbReference type="eggNOG" id="arCOG07794">
    <property type="taxonomic scope" value="Archaea"/>
</dbReference>
<dbReference type="AlphaFoldDB" id="F0LN66"/>
<geneLocation type="plasmid" evidence="1 2">
    <name>pTBMP1</name>
</geneLocation>
<accession>F0LN66</accession>
<dbReference type="PATRIC" id="fig|391623.17.peg.2226"/>
<evidence type="ECO:0000313" key="2">
    <source>
        <dbReference type="Proteomes" id="UP000007478"/>
    </source>
</evidence>
<protein>
    <recommendedName>
        <fullName evidence="3">AAA+ ATPase domain-containing protein</fullName>
    </recommendedName>
</protein>
<sequence length="958" mass="111518">MSRRIDEILDVLKEIKDMYSPEQDLEKLRKEATERVAKRHGVEINTVSDKYTRQLGLNVAGFDELLKEWIINNNPQPLMQRLLKYAVDNRDKKRIHEFFGDSNSEKQIETKTIGIVANIAWAHNRWKGFDEEGFKKRDKYGFEYVKQTGLAHEWWNFYENFSPEYYYGHVESRGKLGKFSEGLVIFISRNIDDGKFYLVGFYGKGEYSREGFRTGKALTEILPDEAKEYLNEAIKKGDISEKHAEYIAKVLSGEVNEVVSKLRGKKTLSTVFLPEAYVKFSPEEIGLKKFGQNKIVYIGENEIIKPESVYNLLLKAKQQHEELLNNPELPDEKRQEAEDIIKKIEWVLEEYFEGEFMGKDDSDSKNIKNLKQYFHSKGYHFPDHVIAQFYTALKTKGFVILSGLSGTGKTKIALEFAELLEDRLAGDKIPQLMVASGPNTKAEEEIKAIEKTIEEIGYVIYAWRPAGKAKDIDLPFILWVYDSDEKDTQYYRKVPYGLFIVDRILKEEKELPESWKKGMKWVKRVYDETVEDYIKEHDIFLKAIKVIECDRSVSQFWDVEKERPARSSDMSGGGFIKVKAPKDCMPKISNHIFLSVRPDWRDSKPLLGYYNPLDGKYYKTPLLEFILRAIKDYEQNREKAMPYFIILDEMNLAHVEYYFADFLSVLESGRDDSGFTRESIKLHDVDKVVEEQGIPKELKLPPNLYIIGTVNIDETTYMFSPKVLDRAFTIEFHDVDLEGYPPEEAKLSQEELENLRKRVLDDLRRSGKFLTVYKKGKDGLAKSDIEEALKELKNAGNGKYWQILQQLNKTLEPYDLHFGYRVVDEIALFFENAKESWKARIIEFENNNDENKVNNEIFDLALLMKILPKFHGNRKKLEKPLLLVLKLAKKGMLDEKDADKDVDELFKEVFETENIQNKSDVVVKVLANSTSNYTLQHTAKKVLRMLRQLYEIGFASFS</sequence>
<dbReference type="InterPro" id="IPR052934">
    <property type="entry name" value="Methyl-DNA_Rec/Restrict_Enz"/>
</dbReference>
<dbReference type="KEGG" id="tba:TERMP_02232"/>
<dbReference type="Gene3D" id="3.40.50.300">
    <property type="entry name" value="P-loop containing nucleotide triphosphate hydrolases"/>
    <property type="match status" value="1"/>
</dbReference>
<dbReference type="PANTHER" id="PTHR37291:SF1">
    <property type="entry name" value="TYPE IV METHYL-DIRECTED RESTRICTION ENZYME ECOKMCRB SUBUNIT"/>
    <property type="match status" value="1"/>
</dbReference>
<gene>
    <name evidence="1" type="ordered locus">TERMP_02232</name>
</gene>
<proteinExistence type="predicted"/>
<dbReference type="EMBL" id="CP002373">
    <property type="protein sequence ID" value="ADT85205.1"/>
    <property type="molecule type" value="Genomic_DNA"/>
</dbReference>
<dbReference type="eggNOG" id="arCOG00441">
    <property type="taxonomic scope" value="Archaea"/>
</dbReference>
<organism evidence="1 2">
    <name type="scientific">Thermococcus barophilus (strain DSM 11836 / MP)</name>
    <dbReference type="NCBI Taxonomy" id="391623"/>
    <lineage>
        <taxon>Archaea</taxon>
        <taxon>Methanobacteriati</taxon>
        <taxon>Methanobacteriota</taxon>
        <taxon>Thermococci</taxon>
        <taxon>Thermococcales</taxon>
        <taxon>Thermococcaceae</taxon>
        <taxon>Thermococcus</taxon>
    </lineage>
</organism>
<dbReference type="HOGENOM" id="CLU_011498_5_0_2"/>
<name>F0LN66_THEBM</name>
<reference evidence="1 2" key="1">
    <citation type="journal article" date="2011" name="J. Bacteriol.">
        <title>Complete genome sequence of the hyperthermophilic, piezophilic, heterotrophic, and carboxydotrophic archaeon Thermococcus barophilus MP.</title>
        <authorList>
            <person name="Vannier P."/>
            <person name="Marteinsson V.T."/>
            <person name="Fridjonsson O.H."/>
            <person name="Oger P."/>
            <person name="Jebbar M."/>
        </authorList>
    </citation>
    <scope>NUCLEOTIDE SEQUENCE [LARGE SCALE GENOMIC DNA]</scope>
    <source>
        <strain evidence="2">DSM 11836 / MP</strain>
    </source>
</reference>
<dbReference type="GeneID" id="70537873"/>